<reference evidence="1 2" key="1">
    <citation type="submission" date="2013-09" db="EMBL/GenBank/DDBJ databases">
        <title>Corchorus capsularis genome sequencing.</title>
        <authorList>
            <person name="Alam M."/>
            <person name="Haque M.S."/>
            <person name="Islam M.S."/>
            <person name="Emdad E.M."/>
            <person name="Islam M.M."/>
            <person name="Ahmed B."/>
            <person name="Halim A."/>
            <person name="Hossen Q.M.M."/>
            <person name="Hossain M.Z."/>
            <person name="Ahmed R."/>
            <person name="Khan M.M."/>
            <person name="Islam R."/>
            <person name="Rashid M.M."/>
            <person name="Khan S.A."/>
            <person name="Rahman M.S."/>
            <person name="Alam M."/>
        </authorList>
    </citation>
    <scope>NUCLEOTIDE SEQUENCE [LARGE SCALE GENOMIC DNA]</scope>
    <source>
        <strain evidence="2">cv. CVL-1</strain>
        <tissue evidence="1">Whole seedling</tissue>
    </source>
</reference>
<dbReference type="AlphaFoldDB" id="A0A1R3JC00"/>
<organism evidence="1 2">
    <name type="scientific">Corchorus capsularis</name>
    <name type="common">Jute</name>
    <dbReference type="NCBI Taxonomy" id="210143"/>
    <lineage>
        <taxon>Eukaryota</taxon>
        <taxon>Viridiplantae</taxon>
        <taxon>Streptophyta</taxon>
        <taxon>Embryophyta</taxon>
        <taxon>Tracheophyta</taxon>
        <taxon>Spermatophyta</taxon>
        <taxon>Magnoliopsida</taxon>
        <taxon>eudicotyledons</taxon>
        <taxon>Gunneridae</taxon>
        <taxon>Pentapetalae</taxon>
        <taxon>rosids</taxon>
        <taxon>malvids</taxon>
        <taxon>Malvales</taxon>
        <taxon>Malvaceae</taxon>
        <taxon>Grewioideae</taxon>
        <taxon>Apeibeae</taxon>
        <taxon>Corchorus</taxon>
    </lineage>
</organism>
<proteinExistence type="predicted"/>
<comment type="caution">
    <text evidence="1">The sequence shown here is derived from an EMBL/GenBank/DDBJ whole genome shotgun (WGS) entry which is preliminary data.</text>
</comment>
<keyword evidence="2" id="KW-1185">Reference proteome</keyword>
<name>A0A1R3JC00_COCAP</name>
<dbReference type="EMBL" id="AWWV01008213">
    <property type="protein sequence ID" value="OMO92334.1"/>
    <property type="molecule type" value="Genomic_DNA"/>
</dbReference>
<dbReference type="Proteomes" id="UP000188268">
    <property type="component" value="Unassembled WGS sequence"/>
</dbReference>
<evidence type="ECO:0000313" key="2">
    <source>
        <dbReference type="Proteomes" id="UP000188268"/>
    </source>
</evidence>
<gene>
    <name evidence="1" type="ORF">CCACVL1_06879</name>
</gene>
<sequence>MDIRFMTSPISVVKVFGMKCGPDPSEGTIQTTTLLSGPDTLEGTEADTEQLVGGMLMMRY</sequence>
<dbReference type="Gramene" id="OMO92334">
    <property type="protein sequence ID" value="OMO92334"/>
    <property type="gene ID" value="CCACVL1_06879"/>
</dbReference>
<evidence type="ECO:0000313" key="1">
    <source>
        <dbReference type="EMBL" id="OMO92334.1"/>
    </source>
</evidence>
<accession>A0A1R3JC00</accession>
<protein>
    <submittedName>
        <fullName evidence="1">Uncharacterized protein</fullName>
    </submittedName>
</protein>